<dbReference type="Gene3D" id="1.10.3470.10">
    <property type="entry name" value="ABC transporter involved in vitamin B12 uptake, BtuC"/>
    <property type="match status" value="1"/>
</dbReference>
<feature type="transmembrane region" description="Helical" evidence="7">
    <location>
        <begin position="209"/>
        <end position="232"/>
    </location>
</feature>
<evidence type="ECO:0000256" key="5">
    <source>
        <dbReference type="ARBA" id="ARBA00023136"/>
    </source>
</evidence>
<dbReference type="STRING" id="1798491.A3C87_00510"/>
<reference evidence="8 9" key="1">
    <citation type="journal article" date="2016" name="Nat. Commun.">
        <title>Thousands of microbial genomes shed light on interconnected biogeochemical processes in an aquifer system.</title>
        <authorList>
            <person name="Anantharaman K."/>
            <person name="Brown C.T."/>
            <person name="Hug L.A."/>
            <person name="Sharon I."/>
            <person name="Castelle C.J."/>
            <person name="Probst A.J."/>
            <person name="Thomas B.C."/>
            <person name="Singh A."/>
            <person name="Wilkins M.J."/>
            <person name="Karaoz U."/>
            <person name="Brodie E.L."/>
            <person name="Williams K.H."/>
            <person name="Hubbard S.S."/>
            <person name="Banfield J.F."/>
        </authorList>
    </citation>
    <scope>NUCLEOTIDE SEQUENCE [LARGE SCALE GENOMIC DNA]</scope>
</reference>
<keyword evidence="6" id="KW-0813">Transport</keyword>
<proteinExistence type="inferred from homology"/>
<dbReference type="GO" id="GO:0043190">
    <property type="term" value="C:ATP-binding cassette (ABC) transporter complex"/>
    <property type="evidence" value="ECO:0007669"/>
    <property type="project" value="InterPro"/>
</dbReference>
<evidence type="ECO:0000256" key="7">
    <source>
        <dbReference type="SAM" id="Phobius"/>
    </source>
</evidence>
<feature type="transmembrane region" description="Helical" evidence="7">
    <location>
        <begin position="42"/>
        <end position="65"/>
    </location>
</feature>
<keyword evidence="4 7" id="KW-1133">Transmembrane helix</keyword>
<feature type="transmembrane region" description="Helical" evidence="7">
    <location>
        <begin position="6"/>
        <end position="30"/>
    </location>
</feature>
<evidence type="ECO:0008006" key="10">
    <source>
        <dbReference type="Google" id="ProtNLM"/>
    </source>
</evidence>
<comment type="caution">
    <text evidence="8">The sequence shown here is derived from an EMBL/GenBank/DDBJ whole genome shotgun (WGS) entry which is preliminary data.</text>
</comment>
<organism evidence="8 9">
    <name type="scientific">Candidatus Kaiserbacteria bacterium RIFCSPHIGHO2_02_FULL_49_34</name>
    <dbReference type="NCBI Taxonomy" id="1798491"/>
    <lineage>
        <taxon>Bacteria</taxon>
        <taxon>Candidatus Kaiseribacteriota</taxon>
    </lineage>
</organism>
<dbReference type="InterPro" id="IPR037294">
    <property type="entry name" value="ABC_BtuC-like"/>
</dbReference>
<evidence type="ECO:0000313" key="9">
    <source>
        <dbReference type="Proteomes" id="UP000176511"/>
    </source>
</evidence>
<feature type="transmembrane region" description="Helical" evidence="7">
    <location>
        <begin position="172"/>
        <end position="197"/>
    </location>
</feature>
<dbReference type="GO" id="GO:0010043">
    <property type="term" value="P:response to zinc ion"/>
    <property type="evidence" value="ECO:0007669"/>
    <property type="project" value="TreeGrafter"/>
</dbReference>
<dbReference type="Pfam" id="PF00950">
    <property type="entry name" value="ABC-3"/>
    <property type="match status" value="1"/>
</dbReference>
<dbReference type="PANTHER" id="PTHR30477:SF0">
    <property type="entry name" value="METAL TRANSPORT SYSTEM MEMBRANE PROTEIN TM_0125-RELATED"/>
    <property type="match status" value="1"/>
</dbReference>
<sequence length="263" mass="27865">MFTYTFLEHAILASLITAIVAPTIGFFLVLRRQALMADTLAHVSLAGVAAGFLLGFNPLITALFVTTGSSLAIEHLRARRVASEWALALFLYGSLAVAIILFSLGKNVGSRVTSFLFGNLLTVTENDLFFMLTLGGIVIATVAVFWKPLLTITFDETFAHTINLPVRRLTTLLAALTAAVITLSIPTLGVLLIGAMISIPVIAALQLRASAVTTLFAAIAIALISTLFGLASSLMLNIAPAGTIVLTLILTTLLIRLSLSIKK</sequence>
<dbReference type="Proteomes" id="UP000176511">
    <property type="component" value="Unassembled WGS sequence"/>
</dbReference>
<dbReference type="EMBL" id="MFLE01000014">
    <property type="protein sequence ID" value="OGG61866.1"/>
    <property type="molecule type" value="Genomic_DNA"/>
</dbReference>
<protein>
    <recommendedName>
        <fullName evidence="10">Metal ABC transporter permease</fullName>
    </recommendedName>
</protein>
<gene>
    <name evidence="8" type="ORF">A3C87_00510</name>
</gene>
<feature type="transmembrane region" description="Helical" evidence="7">
    <location>
        <begin position="126"/>
        <end position="146"/>
    </location>
</feature>
<evidence type="ECO:0000256" key="2">
    <source>
        <dbReference type="ARBA" id="ARBA00008034"/>
    </source>
</evidence>
<evidence type="ECO:0000256" key="4">
    <source>
        <dbReference type="ARBA" id="ARBA00022989"/>
    </source>
</evidence>
<comment type="subcellular location">
    <subcellularLocation>
        <location evidence="6">Cell membrane</location>
        <topology evidence="6">Multi-pass membrane protein</topology>
    </subcellularLocation>
    <subcellularLocation>
        <location evidence="1">Membrane</location>
        <topology evidence="1">Multi-pass membrane protein</topology>
    </subcellularLocation>
</comment>
<evidence type="ECO:0000256" key="6">
    <source>
        <dbReference type="RuleBase" id="RU003943"/>
    </source>
</evidence>
<evidence type="ECO:0000313" key="8">
    <source>
        <dbReference type="EMBL" id="OGG61866.1"/>
    </source>
</evidence>
<name>A0A1F6DKF0_9BACT</name>
<feature type="transmembrane region" description="Helical" evidence="7">
    <location>
        <begin position="85"/>
        <end position="105"/>
    </location>
</feature>
<accession>A0A1F6DKF0</accession>
<evidence type="ECO:0000256" key="1">
    <source>
        <dbReference type="ARBA" id="ARBA00004141"/>
    </source>
</evidence>
<keyword evidence="5 7" id="KW-0472">Membrane</keyword>
<feature type="transmembrane region" description="Helical" evidence="7">
    <location>
        <begin position="238"/>
        <end position="259"/>
    </location>
</feature>
<dbReference type="SUPFAM" id="SSF81345">
    <property type="entry name" value="ABC transporter involved in vitamin B12 uptake, BtuC"/>
    <property type="match status" value="1"/>
</dbReference>
<evidence type="ECO:0000256" key="3">
    <source>
        <dbReference type="ARBA" id="ARBA00022692"/>
    </source>
</evidence>
<dbReference type="GO" id="GO:0055085">
    <property type="term" value="P:transmembrane transport"/>
    <property type="evidence" value="ECO:0007669"/>
    <property type="project" value="InterPro"/>
</dbReference>
<dbReference type="InterPro" id="IPR001626">
    <property type="entry name" value="ABC_TroCD"/>
</dbReference>
<dbReference type="AlphaFoldDB" id="A0A1F6DKF0"/>
<keyword evidence="3 6" id="KW-0812">Transmembrane</keyword>
<comment type="similarity">
    <text evidence="2 6">Belongs to the ABC-3 integral membrane protein family.</text>
</comment>
<dbReference type="PANTHER" id="PTHR30477">
    <property type="entry name" value="ABC-TRANSPORTER METAL-BINDING PROTEIN"/>
    <property type="match status" value="1"/>
</dbReference>